<protein>
    <recommendedName>
        <fullName evidence="3">DUF4276 family protein</fullName>
    </recommendedName>
</protein>
<name>A0A1G6TVB3_9BACT</name>
<dbReference type="Proteomes" id="UP000199452">
    <property type="component" value="Unassembled WGS sequence"/>
</dbReference>
<dbReference type="RefSeq" id="WP_092441063.1">
    <property type="nucleotide sequence ID" value="NZ_FMYP01000138.1"/>
</dbReference>
<evidence type="ECO:0008006" key="3">
    <source>
        <dbReference type="Google" id="ProtNLM"/>
    </source>
</evidence>
<keyword evidence="2" id="KW-1185">Reference proteome</keyword>
<dbReference type="InterPro" id="IPR025455">
    <property type="entry name" value="DUF4276"/>
</dbReference>
<reference evidence="1 2" key="1">
    <citation type="submission" date="2016-09" db="EMBL/GenBank/DDBJ databases">
        <authorList>
            <person name="Capua I."/>
            <person name="De Benedictis P."/>
            <person name="Joannis T."/>
            <person name="Lombin L.H."/>
            <person name="Cattoli G."/>
        </authorList>
    </citation>
    <scope>NUCLEOTIDE SEQUENCE [LARGE SCALE GENOMIC DNA]</scope>
    <source>
        <strain evidence="1 2">A7P-90m</strain>
    </source>
</reference>
<dbReference type="OrthoDB" id="1123155at2"/>
<dbReference type="Pfam" id="PF14103">
    <property type="entry name" value="DUF4276"/>
    <property type="match status" value="1"/>
</dbReference>
<evidence type="ECO:0000313" key="1">
    <source>
        <dbReference type="EMBL" id="SDD33038.1"/>
    </source>
</evidence>
<gene>
    <name evidence="1" type="ORF">SAMN05216323_11381</name>
</gene>
<accession>A0A1G6TVB3</accession>
<organism evidence="1 2">
    <name type="scientific">Williamwhitmania taraxaci</name>
    <dbReference type="NCBI Taxonomy" id="1640674"/>
    <lineage>
        <taxon>Bacteria</taxon>
        <taxon>Pseudomonadati</taxon>
        <taxon>Bacteroidota</taxon>
        <taxon>Bacteroidia</taxon>
        <taxon>Bacteroidales</taxon>
        <taxon>Williamwhitmaniaceae</taxon>
        <taxon>Williamwhitmania</taxon>
    </lineage>
</organism>
<sequence>MLCDLDAPETKIADDLKENEISDYKDSVFFMIQEMEAWFISQPEILDHFYNDNISNRLAKKHASLFEEPDKELQRITKNTARKTYHKVNHGAQLLKLLDIDKLMRDFPEFKRLIDKLK</sequence>
<evidence type="ECO:0000313" key="2">
    <source>
        <dbReference type="Proteomes" id="UP000199452"/>
    </source>
</evidence>
<proteinExistence type="predicted"/>
<dbReference type="EMBL" id="FMYP01000138">
    <property type="protein sequence ID" value="SDD33038.1"/>
    <property type="molecule type" value="Genomic_DNA"/>
</dbReference>
<dbReference type="AlphaFoldDB" id="A0A1G6TVB3"/>